<organism evidence="2 3">
    <name type="scientific">Kangiella japonica</name>
    <dbReference type="NCBI Taxonomy" id="647384"/>
    <lineage>
        <taxon>Bacteria</taxon>
        <taxon>Pseudomonadati</taxon>
        <taxon>Pseudomonadota</taxon>
        <taxon>Gammaproteobacteria</taxon>
        <taxon>Kangiellales</taxon>
        <taxon>Kangiellaceae</taxon>
        <taxon>Kangiella</taxon>
    </lineage>
</organism>
<reference evidence="3" key="1">
    <citation type="journal article" date="2019" name="Int. J. Syst. Evol. Microbiol.">
        <title>The Global Catalogue of Microorganisms (GCM) 10K type strain sequencing project: providing services to taxonomists for standard genome sequencing and annotation.</title>
        <authorList>
            <consortium name="The Broad Institute Genomics Platform"/>
            <consortium name="The Broad Institute Genome Sequencing Center for Infectious Disease"/>
            <person name="Wu L."/>
            <person name="Ma J."/>
        </authorList>
    </citation>
    <scope>NUCLEOTIDE SEQUENCE [LARGE SCALE GENOMIC DNA]</scope>
    <source>
        <strain evidence="3">JCM 16211</strain>
    </source>
</reference>
<protein>
    <submittedName>
        <fullName evidence="2">Uncharacterized protein</fullName>
    </submittedName>
</protein>
<gene>
    <name evidence="2" type="ORF">GCM10009123_01310</name>
</gene>
<feature type="signal peptide" evidence="1">
    <location>
        <begin position="1"/>
        <end position="21"/>
    </location>
</feature>
<keyword evidence="1" id="KW-0732">Signal</keyword>
<sequence>MKKLLLLTTLLLASQASQLSANDRNALSIDRAISSDIEFNFPNDDNIYPDKSDFKVVNYVTMSNEYGQRKVTVTLQNTSSGDRIFVSEQIMALYANGHRSSPLEKKIRFKGREVQTLTLSFSTSEFPILQVYTRQ</sequence>
<keyword evidence="3" id="KW-1185">Reference proteome</keyword>
<evidence type="ECO:0000256" key="1">
    <source>
        <dbReference type="SAM" id="SignalP"/>
    </source>
</evidence>
<dbReference type="EMBL" id="BAAAFM010000001">
    <property type="protein sequence ID" value="GAA0197828.1"/>
    <property type="molecule type" value="Genomic_DNA"/>
</dbReference>
<dbReference type="Proteomes" id="UP001501221">
    <property type="component" value="Unassembled WGS sequence"/>
</dbReference>
<dbReference type="RefSeq" id="WP_343985205.1">
    <property type="nucleotide sequence ID" value="NZ_BAAAFM010000001.1"/>
</dbReference>
<feature type="chain" id="PRO_5046657392" evidence="1">
    <location>
        <begin position="22"/>
        <end position="135"/>
    </location>
</feature>
<evidence type="ECO:0000313" key="3">
    <source>
        <dbReference type="Proteomes" id="UP001501221"/>
    </source>
</evidence>
<evidence type="ECO:0000313" key="2">
    <source>
        <dbReference type="EMBL" id="GAA0197828.1"/>
    </source>
</evidence>
<proteinExistence type="predicted"/>
<comment type="caution">
    <text evidence="2">The sequence shown here is derived from an EMBL/GenBank/DDBJ whole genome shotgun (WGS) entry which is preliminary data.</text>
</comment>
<name>A0ABP3CCS7_9GAMM</name>
<accession>A0ABP3CCS7</accession>